<feature type="compositionally biased region" description="Low complexity" evidence="3">
    <location>
        <begin position="705"/>
        <end position="728"/>
    </location>
</feature>
<comment type="caution">
    <text evidence="6">The sequence shown here is derived from an EMBL/GenBank/DDBJ whole genome shotgun (WGS) entry which is preliminary data.</text>
</comment>
<dbReference type="Gene3D" id="1.20.1270.220">
    <property type="match status" value="1"/>
</dbReference>
<dbReference type="PANTHER" id="PTHR22880">
    <property type="entry name" value="FALZ-RELATED BROMODOMAIN-CONTAINING PROTEINS"/>
    <property type="match status" value="1"/>
</dbReference>
<feature type="region of interest" description="Disordered" evidence="3">
    <location>
        <begin position="436"/>
        <end position="512"/>
    </location>
</feature>
<feature type="compositionally biased region" description="Polar residues" evidence="3">
    <location>
        <begin position="863"/>
        <end position="877"/>
    </location>
</feature>
<feature type="compositionally biased region" description="Low complexity" evidence="3">
    <location>
        <begin position="36"/>
        <end position="56"/>
    </location>
</feature>
<evidence type="ECO:0000256" key="2">
    <source>
        <dbReference type="PROSITE-ProRule" id="PRU00035"/>
    </source>
</evidence>
<protein>
    <submittedName>
        <fullName evidence="6">Transcription initiation at TATA-containing promoter protein</fullName>
    </submittedName>
</protein>
<proteinExistence type="predicted"/>
<reference evidence="6 7" key="1">
    <citation type="submission" date="2023-08" db="EMBL/GenBank/DDBJ databases">
        <title>Black Yeasts Isolated from many extreme environments.</title>
        <authorList>
            <person name="Coleine C."/>
            <person name="Stajich J.E."/>
            <person name="Selbmann L."/>
        </authorList>
    </citation>
    <scope>NUCLEOTIDE SEQUENCE [LARGE SCALE GENOMIC DNA]</scope>
    <source>
        <strain evidence="6 7">CCFEE 5935</strain>
    </source>
</reference>
<dbReference type="GO" id="GO:0006355">
    <property type="term" value="P:regulation of DNA-templated transcription"/>
    <property type="evidence" value="ECO:0007669"/>
    <property type="project" value="TreeGrafter"/>
</dbReference>
<evidence type="ECO:0000313" key="6">
    <source>
        <dbReference type="EMBL" id="KAK5174943.1"/>
    </source>
</evidence>
<dbReference type="Pfam" id="PF00439">
    <property type="entry name" value="Bromodomain"/>
    <property type="match status" value="2"/>
</dbReference>
<feature type="domain" description="Bromo" evidence="4">
    <location>
        <begin position="346"/>
        <end position="418"/>
    </location>
</feature>
<feature type="compositionally biased region" description="Acidic residues" evidence="3">
    <location>
        <begin position="650"/>
        <end position="665"/>
    </location>
</feature>
<dbReference type="GO" id="GO:0006338">
    <property type="term" value="P:chromatin remodeling"/>
    <property type="evidence" value="ECO:0007669"/>
    <property type="project" value="TreeGrafter"/>
</dbReference>
<feature type="compositionally biased region" description="Acidic residues" evidence="3">
    <location>
        <begin position="885"/>
        <end position="898"/>
    </location>
</feature>
<dbReference type="Gene3D" id="1.20.920.10">
    <property type="entry name" value="Bromodomain-like"/>
    <property type="match status" value="2"/>
</dbReference>
<dbReference type="InterPro" id="IPR050935">
    <property type="entry name" value="Bromo_chromatin_reader"/>
</dbReference>
<evidence type="ECO:0000259" key="4">
    <source>
        <dbReference type="PROSITE" id="PS50014"/>
    </source>
</evidence>
<dbReference type="InterPro" id="IPR001487">
    <property type="entry name" value="Bromodomain"/>
</dbReference>
<evidence type="ECO:0000313" key="7">
    <source>
        <dbReference type="Proteomes" id="UP001337655"/>
    </source>
</evidence>
<feature type="region of interest" description="Disordered" evidence="3">
    <location>
        <begin position="1"/>
        <end position="328"/>
    </location>
</feature>
<dbReference type="InterPro" id="IPR038336">
    <property type="entry name" value="NET_sf"/>
</dbReference>
<dbReference type="EMBL" id="JAVRRT010000001">
    <property type="protein sequence ID" value="KAK5174943.1"/>
    <property type="molecule type" value="Genomic_DNA"/>
</dbReference>
<feature type="compositionally biased region" description="Basic and acidic residues" evidence="3">
    <location>
        <begin position="162"/>
        <end position="172"/>
    </location>
</feature>
<dbReference type="InterPro" id="IPR036427">
    <property type="entry name" value="Bromodomain-like_sf"/>
</dbReference>
<dbReference type="Pfam" id="PF17035">
    <property type="entry name" value="BET"/>
    <property type="match status" value="1"/>
</dbReference>
<organism evidence="6 7">
    <name type="scientific">Saxophila tyrrhenica</name>
    <dbReference type="NCBI Taxonomy" id="1690608"/>
    <lineage>
        <taxon>Eukaryota</taxon>
        <taxon>Fungi</taxon>
        <taxon>Dikarya</taxon>
        <taxon>Ascomycota</taxon>
        <taxon>Pezizomycotina</taxon>
        <taxon>Dothideomycetes</taxon>
        <taxon>Dothideomycetidae</taxon>
        <taxon>Mycosphaerellales</taxon>
        <taxon>Extremaceae</taxon>
        <taxon>Saxophila</taxon>
    </lineage>
</organism>
<dbReference type="PROSITE" id="PS51525">
    <property type="entry name" value="NET"/>
    <property type="match status" value="1"/>
</dbReference>
<feature type="region of interest" description="Disordered" evidence="3">
    <location>
        <begin position="686"/>
        <end position="759"/>
    </location>
</feature>
<dbReference type="PRINTS" id="PR00503">
    <property type="entry name" value="BROMODOMAIN"/>
</dbReference>
<feature type="compositionally biased region" description="Polar residues" evidence="3">
    <location>
        <begin position="211"/>
        <end position="223"/>
    </location>
</feature>
<evidence type="ECO:0000256" key="1">
    <source>
        <dbReference type="ARBA" id="ARBA00023117"/>
    </source>
</evidence>
<dbReference type="GO" id="GO:0000785">
    <property type="term" value="C:chromatin"/>
    <property type="evidence" value="ECO:0007669"/>
    <property type="project" value="TreeGrafter"/>
</dbReference>
<feature type="domain" description="NET" evidence="5">
    <location>
        <begin position="727"/>
        <end position="808"/>
    </location>
</feature>
<keyword evidence="1 2" id="KW-0103">Bromodomain</keyword>
<evidence type="ECO:0000259" key="5">
    <source>
        <dbReference type="PROSITE" id="PS51525"/>
    </source>
</evidence>
<feature type="region of interest" description="Disordered" evidence="3">
    <location>
        <begin position="634"/>
        <end position="670"/>
    </location>
</feature>
<dbReference type="InterPro" id="IPR027353">
    <property type="entry name" value="NET_dom"/>
</dbReference>
<gene>
    <name evidence="6" type="primary">BDF1</name>
    <name evidence="6" type="ORF">LTR77_000079</name>
</gene>
<feature type="region of interest" description="Disordered" evidence="3">
    <location>
        <begin position="803"/>
        <end position="898"/>
    </location>
</feature>
<dbReference type="PANTHER" id="PTHR22880:SF225">
    <property type="entry name" value="BROMODOMAIN-CONTAINING PROTEIN BET-1-RELATED"/>
    <property type="match status" value="1"/>
</dbReference>
<name>A0AAV9PRE9_9PEZI</name>
<dbReference type="GeneID" id="89921431"/>
<dbReference type="AlphaFoldDB" id="A0AAV9PRE9"/>
<dbReference type="Proteomes" id="UP001337655">
    <property type="component" value="Unassembled WGS sequence"/>
</dbReference>
<feature type="compositionally biased region" description="Basic and acidic residues" evidence="3">
    <location>
        <begin position="738"/>
        <end position="754"/>
    </location>
</feature>
<keyword evidence="7" id="KW-1185">Reference proteome</keyword>
<dbReference type="GO" id="GO:0005634">
    <property type="term" value="C:nucleus"/>
    <property type="evidence" value="ECO:0007669"/>
    <property type="project" value="TreeGrafter"/>
</dbReference>
<dbReference type="RefSeq" id="XP_064663581.1">
    <property type="nucleotide sequence ID" value="XM_064797347.1"/>
</dbReference>
<feature type="domain" description="Bromo" evidence="4">
    <location>
        <begin position="542"/>
        <end position="614"/>
    </location>
</feature>
<feature type="compositionally biased region" description="Low complexity" evidence="3">
    <location>
        <begin position="78"/>
        <end position="90"/>
    </location>
</feature>
<dbReference type="SUPFAM" id="SSF47370">
    <property type="entry name" value="Bromodomain"/>
    <property type="match status" value="2"/>
</dbReference>
<dbReference type="PROSITE" id="PS50014">
    <property type="entry name" value="BROMODOMAIN_2"/>
    <property type="match status" value="2"/>
</dbReference>
<accession>A0AAV9PRE9</accession>
<dbReference type="SMART" id="SM00297">
    <property type="entry name" value="BROMO"/>
    <property type="match status" value="2"/>
</dbReference>
<evidence type="ECO:0000256" key="3">
    <source>
        <dbReference type="SAM" id="MobiDB-lite"/>
    </source>
</evidence>
<sequence length="898" mass="96380">MSSDLSAHLPPADDMDSSVAQQPYEAAAVNGEQQPDIDPATADPADSAIDAPTDAPVGPTDAAMDAKVTALRPADLNPSGPSPVDDVSSGIQPVADFLPSKDSTHLSHPTPPPDEPLTTGAADVEMAGMAGDAQSPVADTRSMSAQPEQGLVRPREDEGEDERAAKRSKLDDDVVMESTSGMAAPPTTEPVDAVTASVMKTVDEPGMDATRASTREPSPQTVPILQPTGEPQATEPPAIASDPTAPPDTAPPSEDVKVEATQPTTQQPASDVLDAPSETVDSGNAMVADTQPDVKPPDQVTASDSQAPPPSATQPAPDSAGKPTYSTEAMTPAQRSFLLEKVKNLKKTKNSGPFAKPVDPVALNIPNYLTIIEKPMDLSTLETNLKKGEYNSVQAFADDFDMIISNTRRFNGDAHAVTQIGFNLEAYFRKAMETVPSAQMAAPSKPEKKRSVSIPREPPPRRESRQVAPPAAPAPPAGQGADTYALQADGTPQIRRQSSNRPARAIKPPANREIPYAKPKRKAHQLELRFCDWILHEISSSKYGNLNHPFQAPVDPVALNIPHYRQVIKHPMDLGTMMQKLKNGEYSTAAEVKKDFELIISNCTSFNPPGNPIRDMAIGLRREFETLWAQKEKWERKNQPISNRASSASADDESVVDDDEEDEEDDKKTATIKALQKQLADMQNALSGLGSADGGKASKKKAKASKSGSKKVGSMSAAPKAKSAAKPAAKSKKTRTVTYEDKQEISEAVPKMDESQVSELTRIITTNSAKHREMGDEMELEIDDLPNDVQIMLLDFVRRIFGNPKKKAREMSPDDAAALDDDDFEPARRGSGAAGKRKKHKPMGKVEQQNAIDKLRGKLAQFNGATSGSESPTNSSFAVAKEEVESSGDEESEESEEE</sequence>